<comment type="caution">
    <text evidence="2">The sequence shown here is derived from an EMBL/GenBank/DDBJ whole genome shotgun (WGS) entry which is preliminary data.</text>
</comment>
<evidence type="ECO:0000313" key="2">
    <source>
        <dbReference type="EMBL" id="MCR9013886.1"/>
    </source>
</evidence>
<evidence type="ECO:0000313" key="3">
    <source>
        <dbReference type="Proteomes" id="UP001142175"/>
    </source>
</evidence>
<dbReference type="RefSeq" id="WP_258421778.1">
    <property type="nucleotide sequence ID" value="NZ_JANSUY010000001.1"/>
</dbReference>
<keyword evidence="3" id="KW-1185">Reference proteome</keyword>
<proteinExistence type="predicted"/>
<sequence>MRSFCMTFVLSCFLAFFAYGQENEKKNDITIYFGPSHLIRQDLIFSPMVHRDMTFPAFGIDYSRWGKFYQKIGIQYTGFDPMVAEPFTFIFDGEGENAYPHYFTFIDLDYLLGKEKKLDGKSSFTYGGMFGSKVQVLNYVYGRISSFGYFASFGLGGFGQYRYRLGEKSTLTAGLQLPVFSWVARSPYLVNDDEFIDNISSHSGLKTFMAFIGDGQFATLNRIQYFDFDLTYDLELNPRWKFGVRYWFEFIHFSKPRPLTSFRNSLQFQATYSF</sequence>
<dbReference type="AlphaFoldDB" id="A0A9X2P1X5"/>
<organism evidence="2 3">
    <name type="scientific">Aquiflexum gelatinilyticum</name>
    <dbReference type="NCBI Taxonomy" id="2961943"/>
    <lineage>
        <taxon>Bacteria</taxon>
        <taxon>Pseudomonadati</taxon>
        <taxon>Bacteroidota</taxon>
        <taxon>Cytophagia</taxon>
        <taxon>Cytophagales</taxon>
        <taxon>Cyclobacteriaceae</taxon>
        <taxon>Aquiflexum</taxon>
    </lineage>
</organism>
<protein>
    <submittedName>
        <fullName evidence="2">Uncharacterized protein</fullName>
    </submittedName>
</protein>
<accession>A0A9X2P1X5</accession>
<evidence type="ECO:0000256" key="1">
    <source>
        <dbReference type="SAM" id="SignalP"/>
    </source>
</evidence>
<keyword evidence="1" id="KW-0732">Signal</keyword>
<name>A0A9X2P1X5_9BACT</name>
<reference evidence="2" key="1">
    <citation type="submission" date="2022-08" db="EMBL/GenBank/DDBJ databases">
        <authorList>
            <person name="Zhang D."/>
        </authorList>
    </citation>
    <scope>NUCLEOTIDE SEQUENCE</scope>
    <source>
        <strain evidence="2">XJ19-11</strain>
    </source>
</reference>
<feature type="signal peptide" evidence="1">
    <location>
        <begin position="1"/>
        <end position="20"/>
    </location>
</feature>
<dbReference type="EMBL" id="JANSUY010000001">
    <property type="protein sequence ID" value="MCR9013886.1"/>
    <property type="molecule type" value="Genomic_DNA"/>
</dbReference>
<feature type="chain" id="PRO_5040791939" evidence="1">
    <location>
        <begin position="21"/>
        <end position="274"/>
    </location>
</feature>
<dbReference type="Proteomes" id="UP001142175">
    <property type="component" value="Unassembled WGS sequence"/>
</dbReference>
<gene>
    <name evidence="2" type="ORF">NU887_02500</name>
</gene>